<evidence type="ECO:0000256" key="3">
    <source>
        <dbReference type="ARBA" id="ARBA00022692"/>
    </source>
</evidence>
<gene>
    <name evidence="6" type="ORF">SAMN04488690_2151</name>
</gene>
<proteinExistence type="predicted"/>
<dbReference type="InterPro" id="IPR026265">
    <property type="entry name" value="LptC"/>
</dbReference>
<dbReference type="Pfam" id="PF06835">
    <property type="entry name" value="LptC"/>
    <property type="match status" value="1"/>
</dbReference>
<keyword evidence="3" id="KW-0812">Transmembrane</keyword>
<dbReference type="GO" id="GO:0030288">
    <property type="term" value="C:outer membrane-bounded periplasmic space"/>
    <property type="evidence" value="ECO:0007669"/>
    <property type="project" value="TreeGrafter"/>
</dbReference>
<keyword evidence="5" id="KW-0472">Membrane</keyword>
<dbReference type="RefSeq" id="WP_080149498.1">
    <property type="nucleotide sequence ID" value="NZ_CP118899.1"/>
</dbReference>
<organism evidence="6 7">
    <name type="scientific">Stenotrophomonas indicatrix</name>
    <dbReference type="NCBI Taxonomy" id="2045451"/>
    <lineage>
        <taxon>Bacteria</taxon>
        <taxon>Pseudomonadati</taxon>
        <taxon>Pseudomonadota</taxon>
        <taxon>Gammaproteobacteria</taxon>
        <taxon>Lysobacterales</taxon>
        <taxon>Lysobacteraceae</taxon>
        <taxon>Stenotrophomonas</taxon>
    </lineage>
</organism>
<evidence type="ECO:0000313" key="6">
    <source>
        <dbReference type="EMBL" id="SLM24430.1"/>
    </source>
</evidence>
<dbReference type="EMBL" id="FWEU01000002">
    <property type="protein sequence ID" value="SLM24430.1"/>
    <property type="molecule type" value="Genomic_DNA"/>
</dbReference>
<protein>
    <submittedName>
        <fullName evidence="6">Lipopolysaccharide export system protein LptC</fullName>
    </submittedName>
</protein>
<dbReference type="GO" id="GO:0005886">
    <property type="term" value="C:plasma membrane"/>
    <property type="evidence" value="ECO:0007669"/>
    <property type="project" value="InterPro"/>
</dbReference>
<dbReference type="AlphaFoldDB" id="A0A1W1GYK9"/>
<dbReference type="GO" id="GO:0015221">
    <property type="term" value="F:lipopolysaccharide transmembrane transporter activity"/>
    <property type="evidence" value="ECO:0007669"/>
    <property type="project" value="InterPro"/>
</dbReference>
<evidence type="ECO:0000256" key="2">
    <source>
        <dbReference type="ARBA" id="ARBA00022519"/>
    </source>
</evidence>
<dbReference type="PANTHER" id="PTHR37481">
    <property type="entry name" value="LIPOPOLYSACCHARIDE EXPORT SYSTEM PROTEIN LPTC"/>
    <property type="match status" value="1"/>
</dbReference>
<evidence type="ECO:0000313" key="7">
    <source>
        <dbReference type="Proteomes" id="UP000191133"/>
    </source>
</evidence>
<dbReference type="GO" id="GO:0017089">
    <property type="term" value="F:glycolipid transfer activity"/>
    <property type="evidence" value="ECO:0007669"/>
    <property type="project" value="TreeGrafter"/>
</dbReference>
<dbReference type="Proteomes" id="UP000191133">
    <property type="component" value="Unassembled WGS sequence"/>
</dbReference>
<evidence type="ECO:0000256" key="1">
    <source>
        <dbReference type="ARBA" id="ARBA00022475"/>
    </source>
</evidence>
<dbReference type="InterPro" id="IPR010664">
    <property type="entry name" value="LipoPS_assembly_LptC-rel"/>
</dbReference>
<dbReference type="InterPro" id="IPR052363">
    <property type="entry name" value="LPS_export_LptC"/>
</dbReference>
<keyword evidence="2" id="KW-0997">Cell inner membrane</keyword>
<dbReference type="NCBIfam" id="TIGR04409">
    <property type="entry name" value="LptC_YrbK"/>
    <property type="match status" value="1"/>
</dbReference>
<keyword evidence="1" id="KW-1003">Cell membrane</keyword>
<accession>A0A1W1GYK9</accession>
<dbReference type="PANTHER" id="PTHR37481:SF1">
    <property type="entry name" value="LIPOPOLYSACCHARIDE EXPORT SYSTEM PROTEIN LPTC"/>
    <property type="match status" value="1"/>
</dbReference>
<keyword evidence="4" id="KW-1133">Transmembrane helix</keyword>
<evidence type="ECO:0000256" key="4">
    <source>
        <dbReference type="ARBA" id="ARBA00022989"/>
    </source>
</evidence>
<evidence type="ECO:0000256" key="5">
    <source>
        <dbReference type="ARBA" id="ARBA00023136"/>
    </source>
</evidence>
<dbReference type="Gene3D" id="2.60.450.10">
    <property type="entry name" value="Lipopolysaccharide (LPS) transport protein A like domain"/>
    <property type="match status" value="1"/>
</dbReference>
<reference evidence="7" key="1">
    <citation type="submission" date="2016-10" db="EMBL/GenBank/DDBJ databases">
        <authorList>
            <person name="Varghese N."/>
        </authorList>
    </citation>
    <scope>NUCLEOTIDE SEQUENCE [LARGE SCALE GENOMIC DNA]</scope>
    <source>
        <strain evidence="7">92MFCol6.1</strain>
    </source>
</reference>
<name>A0A1W1GYK9_9GAMM</name>
<sequence>MNAPTLNWRMILGVGLLLAALLSSWAALRNREKAPAAEGQDAGVDYILHDFQIVALDEHGKESTTLRAPLLERQRGDQTLNITTPLFEMPDKDGKHWTLRAQTGWLSAKGDEMKLRGNVAGDSPAGPGVVPTTFRTDHLDVFPKDNRARTDALVTMTRPGMEQSGVGFEVDSKNNTYHFLSQSKGRYTPKR</sequence>